<sequence length="595" mass="64713">MRSSTSSRVAVDRCLRPQQSSHRRSEPAPIIDAEYTQVPWQDPTMHQSQASLHRARIVASVAAVIISLACGTNYVYSAWAPQFAERLKLSATESNLIGLSGNLGMYTMGVPIGMFVDSRGCRPAVLAGAVFLAIGYFPLHFAYDRASGSVPLLCFFSYLTGFGGCMAFAAAVKTSALNWPHHRGTATAFPLAAFGLSAFFFSLLGSIFFPGNPSDFLMLLSCGTSLLTLTGFFFLKVYPQTSYQAVPSGDAEAHSVRRSSSDVYKPHRASRDVEEPGMLTSPANIHGPSSTSSSPPAQESTTTSSRSPSMERGRSPGAAVDSLGDADVDETTSLVSSDADEVQPSLVRTSVDLDRSHRVDIRGFQLLRTLGFWQLFFIMAVLAGVGLMTINNIGNDAKALWKKYDPNVESGFLVRRQQLHVSILSICSFLGRLSSGVGSDFLVKKLHASRVWCLVVACVVFFLAQVFALNITDPNWLFLVSSFSGLGYGFLFGVFPSIVAEQFGIRGMSQNWGFISFSPVISSNIFNLFYGKIYDAHSVIEPTGERSCNDGLECYRSAYGITLFACIIGFVTSVWVIQHQRAEHVRGSTKAEEED</sequence>
<feature type="transmembrane region" description="Helical" evidence="6">
    <location>
        <begin position="512"/>
        <end position="530"/>
    </location>
</feature>
<evidence type="ECO:0000256" key="6">
    <source>
        <dbReference type="SAM" id="Phobius"/>
    </source>
</evidence>
<keyword evidence="8" id="KW-1185">Reference proteome</keyword>
<name>A0A084AZW6_STACB</name>
<dbReference type="GO" id="GO:0022857">
    <property type="term" value="F:transmembrane transporter activity"/>
    <property type="evidence" value="ECO:0007669"/>
    <property type="project" value="InterPro"/>
</dbReference>
<evidence type="ECO:0000256" key="5">
    <source>
        <dbReference type="SAM" id="MobiDB-lite"/>
    </source>
</evidence>
<dbReference type="GO" id="GO:0000329">
    <property type="term" value="C:fungal-type vacuole membrane"/>
    <property type="evidence" value="ECO:0007669"/>
    <property type="project" value="TreeGrafter"/>
</dbReference>
<evidence type="ECO:0000256" key="3">
    <source>
        <dbReference type="ARBA" id="ARBA00022989"/>
    </source>
</evidence>
<feature type="transmembrane region" description="Helical" evidence="6">
    <location>
        <begin position="184"/>
        <end position="210"/>
    </location>
</feature>
<dbReference type="SUPFAM" id="SSF103473">
    <property type="entry name" value="MFS general substrate transporter"/>
    <property type="match status" value="1"/>
</dbReference>
<evidence type="ECO:0000256" key="1">
    <source>
        <dbReference type="ARBA" id="ARBA00004141"/>
    </source>
</evidence>
<feature type="transmembrane region" description="Helical" evidence="6">
    <location>
        <begin position="451"/>
        <end position="471"/>
    </location>
</feature>
<dbReference type="Proteomes" id="UP000028045">
    <property type="component" value="Unassembled WGS sequence"/>
</dbReference>
<gene>
    <name evidence="7" type="ORF">S7711_00690</name>
</gene>
<accession>A0A084AZW6</accession>
<evidence type="ECO:0000256" key="4">
    <source>
        <dbReference type="ARBA" id="ARBA00023136"/>
    </source>
</evidence>
<dbReference type="InterPro" id="IPR011701">
    <property type="entry name" value="MFS"/>
</dbReference>
<dbReference type="HOGENOM" id="CLU_012596_0_1_1"/>
<evidence type="ECO:0000256" key="2">
    <source>
        <dbReference type="ARBA" id="ARBA00022692"/>
    </source>
</evidence>
<keyword evidence="3 6" id="KW-1133">Transmembrane helix</keyword>
<feature type="transmembrane region" description="Helical" evidence="6">
    <location>
        <begin position="477"/>
        <end position="500"/>
    </location>
</feature>
<feature type="transmembrane region" description="Helical" evidence="6">
    <location>
        <begin position="370"/>
        <end position="390"/>
    </location>
</feature>
<dbReference type="Gene3D" id="1.20.1250.20">
    <property type="entry name" value="MFS general substrate transporter like domains"/>
    <property type="match status" value="2"/>
</dbReference>
<proteinExistence type="predicted"/>
<dbReference type="EMBL" id="KL648402">
    <property type="protein sequence ID" value="KEY70845.1"/>
    <property type="molecule type" value="Genomic_DNA"/>
</dbReference>
<protein>
    <submittedName>
        <fullName evidence="7">Uncharacterized protein</fullName>
    </submittedName>
</protein>
<keyword evidence="2 6" id="KW-0812">Transmembrane</keyword>
<evidence type="ECO:0000313" key="7">
    <source>
        <dbReference type="EMBL" id="KEY70845.1"/>
    </source>
</evidence>
<feature type="compositionally biased region" description="Low complexity" evidence="5">
    <location>
        <begin position="288"/>
        <end position="305"/>
    </location>
</feature>
<dbReference type="OrthoDB" id="410267at2759"/>
<evidence type="ECO:0000313" key="8">
    <source>
        <dbReference type="Proteomes" id="UP000028045"/>
    </source>
</evidence>
<feature type="region of interest" description="Disordered" evidence="5">
    <location>
        <begin position="1"/>
        <end position="28"/>
    </location>
</feature>
<feature type="transmembrane region" description="Helical" evidence="6">
    <location>
        <begin position="558"/>
        <end position="577"/>
    </location>
</feature>
<feature type="transmembrane region" description="Helical" evidence="6">
    <location>
        <begin position="216"/>
        <end position="235"/>
    </location>
</feature>
<reference evidence="7 8" key="1">
    <citation type="journal article" date="2014" name="BMC Genomics">
        <title>Comparative genome sequencing reveals chemotype-specific gene clusters in the toxigenic black mold Stachybotrys.</title>
        <authorList>
            <person name="Semeiks J."/>
            <person name="Borek D."/>
            <person name="Otwinowski Z."/>
            <person name="Grishin N.V."/>
        </authorList>
    </citation>
    <scope>NUCLEOTIDE SEQUENCE [LARGE SCALE GENOMIC DNA]</scope>
    <source>
        <strain evidence="8">CBS 109288 / IBT 7711</strain>
    </source>
</reference>
<dbReference type="AlphaFoldDB" id="A0A084AZW6"/>
<dbReference type="Pfam" id="PF07690">
    <property type="entry name" value="MFS_1"/>
    <property type="match status" value="1"/>
</dbReference>
<feature type="transmembrane region" description="Helical" evidence="6">
    <location>
        <begin position="149"/>
        <end position="172"/>
    </location>
</feature>
<dbReference type="PANTHER" id="PTHR21576">
    <property type="entry name" value="UNCHARACTERIZED NODULIN-LIKE PROTEIN"/>
    <property type="match status" value="1"/>
</dbReference>
<dbReference type="PANTHER" id="PTHR21576:SF158">
    <property type="entry name" value="RIBOSOMAL RNA-PROCESSING PROTEIN 12-LIKE CONSERVED DOMAIN-CONTAINING PROTEIN"/>
    <property type="match status" value="1"/>
</dbReference>
<feature type="transmembrane region" description="Helical" evidence="6">
    <location>
        <begin position="123"/>
        <end position="143"/>
    </location>
</feature>
<feature type="region of interest" description="Disordered" evidence="5">
    <location>
        <begin position="248"/>
        <end position="325"/>
    </location>
</feature>
<feature type="transmembrane region" description="Helical" evidence="6">
    <location>
        <begin position="57"/>
        <end position="76"/>
    </location>
</feature>
<organism evidence="7 8">
    <name type="scientific">Stachybotrys chartarum (strain CBS 109288 / IBT 7711)</name>
    <name type="common">Toxic black mold</name>
    <name type="synonym">Stilbospora chartarum</name>
    <dbReference type="NCBI Taxonomy" id="1280523"/>
    <lineage>
        <taxon>Eukaryota</taxon>
        <taxon>Fungi</taxon>
        <taxon>Dikarya</taxon>
        <taxon>Ascomycota</taxon>
        <taxon>Pezizomycotina</taxon>
        <taxon>Sordariomycetes</taxon>
        <taxon>Hypocreomycetidae</taxon>
        <taxon>Hypocreales</taxon>
        <taxon>Stachybotryaceae</taxon>
        <taxon>Stachybotrys</taxon>
    </lineage>
</organism>
<dbReference type="InterPro" id="IPR036259">
    <property type="entry name" value="MFS_trans_sf"/>
</dbReference>
<keyword evidence="4 6" id="KW-0472">Membrane</keyword>
<comment type="subcellular location">
    <subcellularLocation>
        <location evidence="1">Membrane</location>
        <topology evidence="1">Multi-pass membrane protein</topology>
    </subcellularLocation>
</comment>